<organism evidence="16 17">
    <name type="scientific">Phormidium yuhuli AB48</name>
    <dbReference type="NCBI Taxonomy" id="2940671"/>
    <lineage>
        <taxon>Bacteria</taxon>
        <taxon>Bacillati</taxon>
        <taxon>Cyanobacteriota</taxon>
        <taxon>Cyanophyceae</taxon>
        <taxon>Oscillatoriophycideae</taxon>
        <taxon>Oscillatoriales</taxon>
        <taxon>Oscillatoriaceae</taxon>
        <taxon>Phormidium</taxon>
        <taxon>Phormidium yuhuli</taxon>
    </lineage>
</organism>
<dbReference type="Pfam" id="PF00128">
    <property type="entry name" value="Alpha-amylase"/>
    <property type="match status" value="1"/>
</dbReference>
<sequence length="606" mass="68292">MTIGATYLGGDRCDFSLWGPTLNQVTLEVLTPEKQSHPLQQDNWGYWRARLNNIPPGTRYQYRLNGDRLRPDPMAQFQPEGVHGPSAVVDHGAFSWQDEAWRGIPLEESIIYELHIGSFTPAGTFEAAISRLTDLTALGITSIEIMPVSQFPGQRNWGYDGAYPFAVQNSYGGPDGLKALVNAAHQAGLAVILDVVYNHFGPEGNYSRDFGPYFTDKYQTPWGGAINFDDAHSHGVRQFVIENALYWLREYHFDGLRLDAIHAIYDGGAKHILAELSDRLAEFNQTATYPRYLIAESDLNDVRIIRPRSDDGLGMDAQWSDDFHHSLHTLLTGEQQGYYEDFGSCEQLATAWRDSFVYQWTYSPHRKRFHGSDARDRPPSQFVICNQNHDQVGNRMLGERLSQLVSFDALKLAAAATLLNPGIPLLFMGEEYGEDSPFLYFIDHQDADLVEAVRQGRKREFEAFHASGTPPDAASPDTLKTSTLNWEKRESDPHQVLLKFYKHLIERRNTNPAIRGGDRQNIETQSNNDSLWLTIHQCQANQAIWLIFNFSQTPIQSPPAPNQTWTKTLDSSDSIWQGSGPTAPQTLKGSESITIPPLTVVLYENS</sequence>
<evidence type="ECO:0000256" key="3">
    <source>
        <dbReference type="ARBA" id="ARBA00008061"/>
    </source>
</evidence>
<evidence type="ECO:0000256" key="12">
    <source>
        <dbReference type="ARBA" id="ARBA00034013"/>
    </source>
</evidence>
<comment type="similarity">
    <text evidence="3 14">Belongs to the glycosyl hydrolase 13 family.</text>
</comment>
<evidence type="ECO:0000256" key="6">
    <source>
        <dbReference type="ARBA" id="ARBA00022490"/>
    </source>
</evidence>
<dbReference type="NCBIfam" id="TIGR02402">
    <property type="entry name" value="trehalose_TreZ"/>
    <property type="match status" value="1"/>
</dbReference>
<dbReference type="CDD" id="cd11325">
    <property type="entry name" value="AmyAc_GTHase"/>
    <property type="match status" value="1"/>
</dbReference>
<dbReference type="SUPFAM" id="SSF51445">
    <property type="entry name" value="(Trans)glycosidases"/>
    <property type="match status" value="1"/>
</dbReference>
<name>A0ABY5AKQ3_9CYAN</name>
<dbReference type="Proteomes" id="UP001056708">
    <property type="component" value="Chromosome"/>
</dbReference>
<keyword evidence="17" id="KW-1185">Reference proteome</keyword>
<comment type="pathway">
    <text evidence="2 14">Glycan biosynthesis; trehalose biosynthesis.</text>
</comment>
<dbReference type="InterPro" id="IPR012768">
    <property type="entry name" value="Trehalose_TreZ"/>
</dbReference>
<evidence type="ECO:0000256" key="14">
    <source>
        <dbReference type="PIRNR" id="PIRNR006337"/>
    </source>
</evidence>
<dbReference type="InterPro" id="IPR013783">
    <property type="entry name" value="Ig-like_fold"/>
</dbReference>
<evidence type="ECO:0000256" key="9">
    <source>
        <dbReference type="ARBA" id="ARBA00023295"/>
    </source>
</evidence>
<feature type="domain" description="Glycosyl hydrolase family 13 catalytic" evidence="15">
    <location>
        <begin position="113"/>
        <end position="459"/>
    </location>
</feature>
<dbReference type="Pfam" id="PF02922">
    <property type="entry name" value="CBM_48"/>
    <property type="match status" value="1"/>
</dbReference>
<dbReference type="Gene3D" id="2.60.40.10">
    <property type="entry name" value="Immunoglobulins"/>
    <property type="match status" value="1"/>
</dbReference>
<dbReference type="CDD" id="cd02853">
    <property type="entry name" value="E_set_MTHase_like_N"/>
    <property type="match status" value="1"/>
</dbReference>
<evidence type="ECO:0000259" key="15">
    <source>
        <dbReference type="SMART" id="SM00642"/>
    </source>
</evidence>
<keyword evidence="9 14" id="KW-0326">Glycosidase</keyword>
<dbReference type="InterPro" id="IPR004193">
    <property type="entry name" value="Glyco_hydro_13_N"/>
</dbReference>
<dbReference type="EMBL" id="CP098611">
    <property type="protein sequence ID" value="USR89702.1"/>
    <property type="molecule type" value="Genomic_DNA"/>
</dbReference>
<dbReference type="PANTHER" id="PTHR43651:SF11">
    <property type="entry name" value="MALTO-OLIGOSYLTREHALOSE TREHALOHYDROLASE"/>
    <property type="match status" value="1"/>
</dbReference>
<dbReference type="InterPro" id="IPR006047">
    <property type="entry name" value="GH13_cat_dom"/>
</dbReference>
<dbReference type="InterPro" id="IPR014756">
    <property type="entry name" value="Ig_E-set"/>
</dbReference>
<dbReference type="Gene3D" id="3.20.20.80">
    <property type="entry name" value="Glycosidases"/>
    <property type="match status" value="1"/>
</dbReference>
<gene>
    <name evidence="16" type="primary">treZ</name>
    <name evidence="16" type="ORF">NEA10_12520</name>
</gene>
<keyword evidence="6" id="KW-0963">Cytoplasm</keyword>
<dbReference type="SUPFAM" id="SSF81296">
    <property type="entry name" value="E set domains"/>
    <property type="match status" value="1"/>
</dbReference>
<keyword evidence="7 14" id="KW-0378">Hydrolase</keyword>
<protein>
    <recommendedName>
        <fullName evidence="5 13">Malto-oligosyltrehalose trehalohydrolase</fullName>
        <shortName evidence="14">MTHase</shortName>
        <ecNumber evidence="4 13">3.2.1.141</ecNumber>
    </recommendedName>
    <alternativeName>
        <fullName evidence="11 14">4-alpha-D-((1-&gt;4)-alpha-D-glucano)trehalose trehalohydrolase</fullName>
    </alternativeName>
    <alternativeName>
        <fullName evidence="10 14">Maltooligosyl trehalose trehalohydrolase</fullName>
    </alternativeName>
</protein>
<evidence type="ECO:0000256" key="8">
    <source>
        <dbReference type="ARBA" id="ARBA00023277"/>
    </source>
</evidence>
<accession>A0ABY5AKQ3</accession>
<evidence type="ECO:0000256" key="11">
    <source>
        <dbReference type="ARBA" id="ARBA00033284"/>
    </source>
</evidence>
<dbReference type="RefSeq" id="WP_252660732.1">
    <property type="nucleotide sequence ID" value="NZ_CP098611.1"/>
</dbReference>
<evidence type="ECO:0000313" key="16">
    <source>
        <dbReference type="EMBL" id="USR89702.1"/>
    </source>
</evidence>
<evidence type="ECO:0000313" key="17">
    <source>
        <dbReference type="Proteomes" id="UP001056708"/>
    </source>
</evidence>
<dbReference type="PANTHER" id="PTHR43651">
    <property type="entry name" value="1,4-ALPHA-GLUCAN-BRANCHING ENZYME"/>
    <property type="match status" value="1"/>
</dbReference>
<evidence type="ECO:0000256" key="2">
    <source>
        <dbReference type="ARBA" id="ARBA00005199"/>
    </source>
</evidence>
<proteinExistence type="inferred from homology"/>
<dbReference type="SMART" id="SM00642">
    <property type="entry name" value="Aamy"/>
    <property type="match status" value="1"/>
</dbReference>
<comment type="catalytic activity">
    <reaction evidence="12 14">
        <text>hydrolysis of (1-&gt;4)-alpha-D-glucosidic linkage in 4-alpha-D-[(1-&gt;4)-alpha-D-glucanosyl]n trehalose to yield trehalose and (1-&gt;4)-alpha-D-glucan.</text>
        <dbReference type="EC" id="3.2.1.141"/>
    </reaction>
</comment>
<dbReference type="PIRSF" id="PIRSF006337">
    <property type="entry name" value="Trehalose_TreZ"/>
    <property type="match status" value="1"/>
</dbReference>
<evidence type="ECO:0000256" key="13">
    <source>
        <dbReference type="NCBIfam" id="TIGR02402"/>
    </source>
</evidence>
<evidence type="ECO:0000256" key="7">
    <source>
        <dbReference type="ARBA" id="ARBA00022801"/>
    </source>
</evidence>
<comment type="subcellular location">
    <subcellularLocation>
        <location evidence="1">Cytoplasm</location>
    </subcellularLocation>
</comment>
<dbReference type="Gene3D" id="1.10.10.760">
    <property type="entry name" value="E-set domains of sugar-utilizing enzymes"/>
    <property type="match status" value="1"/>
</dbReference>
<evidence type="ECO:0000256" key="4">
    <source>
        <dbReference type="ARBA" id="ARBA00012268"/>
    </source>
</evidence>
<dbReference type="InterPro" id="IPR017853">
    <property type="entry name" value="GH"/>
</dbReference>
<reference evidence="16" key="1">
    <citation type="submission" date="2022-06" db="EMBL/GenBank/DDBJ databases">
        <title>Genome sequence of Phormidium yuhuli AB48 isolated from an industrial photobioreactor environment.</title>
        <authorList>
            <person name="Qiu Y."/>
            <person name="Noonan A.J.C."/>
            <person name="Dofher K."/>
            <person name="Koch M."/>
            <person name="Kieft B."/>
            <person name="Lin X."/>
            <person name="Ziels R.M."/>
            <person name="Hallam S.J."/>
        </authorList>
    </citation>
    <scope>NUCLEOTIDE SEQUENCE</scope>
    <source>
        <strain evidence="16">AB48</strain>
    </source>
</reference>
<evidence type="ECO:0000256" key="10">
    <source>
        <dbReference type="ARBA" id="ARBA00032057"/>
    </source>
</evidence>
<evidence type="ECO:0000256" key="1">
    <source>
        <dbReference type="ARBA" id="ARBA00004496"/>
    </source>
</evidence>
<dbReference type="InterPro" id="IPR044901">
    <property type="entry name" value="Trehalose_TreZ_E-set_sf"/>
</dbReference>
<keyword evidence="8" id="KW-0119">Carbohydrate metabolism</keyword>
<dbReference type="EC" id="3.2.1.141" evidence="4 13"/>
<evidence type="ECO:0000256" key="5">
    <source>
        <dbReference type="ARBA" id="ARBA00015938"/>
    </source>
</evidence>